<protein>
    <recommendedName>
        <fullName evidence="3">Apea-like HEPN domain-containing protein</fullName>
    </recommendedName>
</protein>
<name>A0ABY5AMY5_9CYAN</name>
<dbReference type="RefSeq" id="WP_252660770.1">
    <property type="nucleotide sequence ID" value="NZ_CP098611.1"/>
</dbReference>
<keyword evidence="2" id="KW-1185">Reference proteome</keyword>
<proteinExistence type="predicted"/>
<evidence type="ECO:0000313" key="1">
    <source>
        <dbReference type="EMBL" id="USR89711.1"/>
    </source>
</evidence>
<organism evidence="1 2">
    <name type="scientific">Phormidium yuhuli AB48</name>
    <dbReference type="NCBI Taxonomy" id="2940671"/>
    <lineage>
        <taxon>Bacteria</taxon>
        <taxon>Bacillati</taxon>
        <taxon>Cyanobacteriota</taxon>
        <taxon>Cyanophyceae</taxon>
        <taxon>Oscillatoriophycideae</taxon>
        <taxon>Oscillatoriales</taxon>
        <taxon>Oscillatoriaceae</taxon>
        <taxon>Phormidium</taxon>
        <taxon>Phormidium yuhuli</taxon>
    </lineage>
</organism>
<dbReference type="Proteomes" id="UP001056708">
    <property type="component" value="Chromosome"/>
</dbReference>
<evidence type="ECO:0000313" key="2">
    <source>
        <dbReference type="Proteomes" id="UP001056708"/>
    </source>
</evidence>
<evidence type="ECO:0008006" key="3">
    <source>
        <dbReference type="Google" id="ProtNLM"/>
    </source>
</evidence>
<accession>A0ABY5AMY5</accession>
<sequence length="412" mass="48275">MTVWKFAGGLIELPIMSRSIKKSSQYIIECLNDRIKLEDRSIDPLDVTRTIKLSKLDENLIKNAKHLSSKNLFSKDKSACFSYEDEYYFIYVGTEEEISDNAQDTEDEDLDTSDTKDKNFVRLPEDEISPGWTVLVIYQLKVILKHDVTSLEIYNNLGAIDDEYYDSDAYRYIKGCFESFYVYKIKPESILLERLVLSSGKPDPDISRVLLVYFLNYNSVNNLRFEQGTLDIFKSVAYEGEASIPFESILDSYISFSWKYSFLDVYRCLERLFRIPRILKLYQSISVDLNFLEFIDKIEESISWKPKEEDALKGLLEVIDEELKEYFEIYNGFKSVKTKIAADYSGETKNARVIYSLRNKIVHFNPKKIKIEESGWNKVIRFCLLSTYLLYKKYGEFLRLPDSDQEELTEDL</sequence>
<reference evidence="1" key="1">
    <citation type="submission" date="2022-06" db="EMBL/GenBank/DDBJ databases">
        <title>Genome sequence of Phormidium yuhuli AB48 isolated from an industrial photobioreactor environment.</title>
        <authorList>
            <person name="Qiu Y."/>
            <person name="Noonan A.J.C."/>
            <person name="Dofher K."/>
            <person name="Koch M."/>
            <person name="Kieft B."/>
            <person name="Lin X."/>
            <person name="Ziels R.M."/>
            <person name="Hallam S.J."/>
        </authorList>
    </citation>
    <scope>NUCLEOTIDE SEQUENCE</scope>
    <source>
        <strain evidence="1">AB48</strain>
    </source>
</reference>
<dbReference type="EMBL" id="CP098611">
    <property type="protein sequence ID" value="USR89711.1"/>
    <property type="molecule type" value="Genomic_DNA"/>
</dbReference>
<gene>
    <name evidence="1" type="ORF">NEA10_12565</name>
</gene>